<evidence type="ECO:0000313" key="5">
    <source>
        <dbReference type="EMBL" id="MFD2962335.1"/>
    </source>
</evidence>
<keyword evidence="6" id="KW-1185">Reference proteome</keyword>
<accession>A0ABW6B3A2</accession>
<dbReference type="Proteomes" id="UP001597560">
    <property type="component" value="Unassembled WGS sequence"/>
</dbReference>
<organism evidence="5 6">
    <name type="scientific">Olivibacter jilunii</name>
    <dbReference type="NCBI Taxonomy" id="985016"/>
    <lineage>
        <taxon>Bacteria</taxon>
        <taxon>Pseudomonadati</taxon>
        <taxon>Bacteroidota</taxon>
        <taxon>Sphingobacteriia</taxon>
        <taxon>Sphingobacteriales</taxon>
        <taxon>Sphingobacteriaceae</taxon>
        <taxon>Olivibacter</taxon>
    </lineage>
</organism>
<dbReference type="Gene3D" id="2.40.420.20">
    <property type="match status" value="1"/>
</dbReference>
<evidence type="ECO:0000259" key="2">
    <source>
        <dbReference type="Pfam" id="PF25954"/>
    </source>
</evidence>
<dbReference type="PANTHER" id="PTHR30469">
    <property type="entry name" value="MULTIDRUG RESISTANCE PROTEIN MDTA"/>
    <property type="match status" value="1"/>
</dbReference>
<comment type="similarity">
    <text evidence="1">Belongs to the membrane fusion protein (MFP) (TC 8.A.1) family.</text>
</comment>
<dbReference type="NCBIfam" id="TIGR01730">
    <property type="entry name" value="RND_mfp"/>
    <property type="match status" value="1"/>
</dbReference>
<sequence length="351" mass="38128">MAQRRFYYLIGVLFAIGILASCKQKTENTEASSIPVKTLHISQNKLSAQQEYIGTVESENTVDVSFLVLGTVERMFVTEGQKVSKGQILASLNKSSLQSAYNMTAASLKQAEDAHKRMTAMYQSGSLPEIKYIEIQTQLEQAKANEAIARKNLGDGTVHAPQSGVISRRYVEPGASVMPGTPIYQIMDIGTVKVKVAIPENEISLINTGSACEIKIAALNNETFQGTVIEKGVSANPISHTYDIKIKINNASGKIMPGMVGKAYLINSSVNDESTILVPVKAVQVDHTGKRFVWLKNKEGKALYKEVTLGRLHGNGVVIESGLQEGDELITEGYQNIGNGTSVIVKNENQH</sequence>
<dbReference type="PANTHER" id="PTHR30469:SF15">
    <property type="entry name" value="HLYD FAMILY OF SECRETION PROTEINS"/>
    <property type="match status" value="1"/>
</dbReference>
<evidence type="ECO:0000256" key="1">
    <source>
        <dbReference type="ARBA" id="ARBA00009477"/>
    </source>
</evidence>
<dbReference type="RefSeq" id="WP_377610515.1">
    <property type="nucleotide sequence ID" value="NZ_JBHUPA010000007.1"/>
</dbReference>
<dbReference type="PROSITE" id="PS51257">
    <property type="entry name" value="PROKAR_LIPOPROTEIN"/>
    <property type="match status" value="1"/>
</dbReference>
<feature type="domain" description="CzcB-like barrel-sandwich hybrid" evidence="4">
    <location>
        <begin position="61"/>
        <end position="188"/>
    </location>
</feature>
<evidence type="ECO:0000259" key="3">
    <source>
        <dbReference type="Pfam" id="PF25967"/>
    </source>
</evidence>
<dbReference type="Gene3D" id="2.40.30.170">
    <property type="match status" value="1"/>
</dbReference>
<feature type="domain" description="Multidrug resistance protein MdtA-like C-terminal permuted SH3" evidence="3">
    <location>
        <begin position="276"/>
        <end position="335"/>
    </location>
</feature>
<dbReference type="SUPFAM" id="SSF111369">
    <property type="entry name" value="HlyD-like secretion proteins"/>
    <property type="match status" value="1"/>
</dbReference>
<dbReference type="Gene3D" id="1.10.287.470">
    <property type="entry name" value="Helix hairpin bin"/>
    <property type="match status" value="1"/>
</dbReference>
<dbReference type="Pfam" id="PF25954">
    <property type="entry name" value="Beta-barrel_RND_2"/>
    <property type="match status" value="1"/>
</dbReference>
<dbReference type="Pfam" id="PF25973">
    <property type="entry name" value="BSH_CzcB"/>
    <property type="match status" value="1"/>
</dbReference>
<name>A0ABW6B3A2_9SPHI</name>
<evidence type="ECO:0000313" key="6">
    <source>
        <dbReference type="Proteomes" id="UP001597560"/>
    </source>
</evidence>
<gene>
    <name evidence="5" type="ORF">ACFS6J_11105</name>
</gene>
<dbReference type="EMBL" id="JBHUPA010000007">
    <property type="protein sequence ID" value="MFD2962335.1"/>
    <property type="molecule type" value="Genomic_DNA"/>
</dbReference>
<proteinExistence type="inferred from homology"/>
<dbReference type="InterPro" id="IPR006143">
    <property type="entry name" value="RND_pump_MFP"/>
</dbReference>
<dbReference type="Pfam" id="PF25967">
    <property type="entry name" value="RND-MFP_C"/>
    <property type="match status" value="1"/>
</dbReference>
<reference evidence="6" key="1">
    <citation type="journal article" date="2019" name="Int. J. Syst. Evol. Microbiol.">
        <title>The Global Catalogue of Microorganisms (GCM) 10K type strain sequencing project: providing services to taxonomists for standard genome sequencing and annotation.</title>
        <authorList>
            <consortium name="The Broad Institute Genomics Platform"/>
            <consortium name="The Broad Institute Genome Sequencing Center for Infectious Disease"/>
            <person name="Wu L."/>
            <person name="Ma J."/>
        </authorList>
    </citation>
    <scope>NUCLEOTIDE SEQUENCE [LARGE SCALE GENOMIC DNA]</scope>
    <source>
        <strain evidence="6">KCTC 23098</strain>
    </source>
</reference>
<dbReference type="InterPro" id="IPR058647">
    <property type="entry name" value="BSH_CzcB-like"/>
</dbReference>
<protein>
    <submittedName>
        <fullName evidence="5">Efflux RND transporter periplasmic adaptor subunit</fullName>
    </submittedName>
</protein>
<dbReference type="InterPro" id="IPR058627">
    <property type="entry name" value="MdtA-like_C"/>
</dbReference>
<evidence type="ECO:0000259" key="4">
    <source>
        <dbReference type="Pfam" id="PF25973"/>
    </source>
</evidence>
<dbReference type="Gene3D" id="2.40.50.100">
    <property type="match status" value="1"/>
</dbReference>
<dbReference type="InterPro" id="IPR058792">
    <property type="entry name" value="Beta-barrel_RND_2"/>
</dbReference>
<feature type="domain" description="CusB-like beta-barrel" evidence="2">
    <location>
        <begin position="193"/>
        <end position="265"/>
    </location>
</feature>
<comment type="caution">
    <text evidence="5">The sequence shown here is derived from an EMBL/GenBank/DDBJ whole genome shotgun (WGS) entry which is preliminary data.</text>
</comment>